<evidence type="ECO:0000313" key="2">
    <source>
        <dbReference type="Proteomes" id="UP000325577"/>
    </source>
</evidence>
<proteinExistence type="predicted"/>
<organism evidence="1 2">
    <name type="scientific">Nyssa sinensis</name>
    <dbReference type="NCBI Taxonomy" id="561372"/>
    <lineage>
        <taxon>Eukaryota</taxon>
        <taxon>Viridiplantae</taxon>
        <taxon>Streptophyta</taxon>
        <taxon>Embryophyta</taxon>
        <taxon>Tracheophyta</taxon>
        <taxon>Spermatophyta</taxon>
        <taxon>Magnoliopsida</taxon>
        <taxon>eudicotyledons</taxon>
        <taxon>Gunneridae</taxon>
        <taxon>Pentapetalae</taxon>
        <taxon>asterids</taxon>
        <taxon>Cornales</taxon>
        <taxon>Nyssaceae</taxon>
        <taxon>Nyssa</taxon>
    </lineage>
</organism>
<dbReference type="InterPro" id="IPR036922">
    <property type="entry name" value="Rieske_2Fe-2S_sf"/>
</dbReference>
<sequence>MGSGGGSAVRDRVVVPSKLGLDVVGGVLQFCRSFCCLDRFAGASFRRESICWSDDSFSFSNFPVSGEIVIANQPSTPPSKDVLALSYLEVDFSSIEPGNTVTVKWHGKPVFVRHRTEEDIKLVNSVDLRFLRNPQEDSTKVRKGPTPYNLEVTDASFLRASLSKLLQ</sequence>
<dbReference type="PANTHER" id="PTHR10134">
    <property type="entry name" value="CYTOCHROME B-C1 COMPLEX SUBUNIT RIESKE, MITOCHONDRIAL"/>
    <property type="match status" value="1"/>
</dbReference>
<gene>
    <name evidence="1" type="ORF">F0562_004762</name>
</gene>
<accession>A0A5J5AGB4</accession>
<dbReference type="EMBL" id="CM018043">
    <property type="protein sequence ID" value="KAA8530053.1"/>
    <property type="molecule type" value="Genomic_DNA"/>
</dbReference>
<dbReference type="SUPFAM" id="SSF50022">
    <property type="entry name" value="ISP domain"/>
    <property type="match status" value="1"/>
</dbReference>
<dbReference type="AlphaFoldDB" id="A0A5J5AGB4"/>
<reference evidence="1 2" key="1">
    <citation type="submission" date="2019-09" db="EMBL/GenBank/DDBJ databases">
        <title>A chromosome-level genome assembly of the Chinese tupelo Nyssa sinensis.</title>
        <authorList>
            <person name="Yang X."/>
            <person name="Kang M."/>
            <person name="Yang Y."/>
            <person name="Xiong H."/>
            <person name="Wang M."/>
            <person name="Zhang Z."/>
            <person name="Wang Z."/>
            <person name="Wu H."/>
            <person name="Ma T."/>
            <person name="Liu J."/>
            <person name="Xi Z."/>
        </authorList>
    </citation>
    <scope>NUCLEOTIDE SEQUENCE [LARGE SCALE GENOMIC DNA]</scope>
    <source>
        <strain evidence="1">J267</strain>
        <tissue evidence="1">Leaf</tissue>
    </source>
</reference>
<dbReference type="GO" id="GO:0051537">
    <property type="term" value="F:2 iron, 2 sulfur cluster binding"/>
    <property type="evidence" value="ECO:0007669"/>
    <property type="project" value="InterPro"/>
</dbReference>
<dbReference type="OrthoDB" id="1637982at2759"/>
<name>A0A5J5AGB4_9ASTE</name>
<evidence type="ECO:0000313" key="1">
    <source>
        <dbReference type="EMBL" id="KAA8530053.1"/>
    </source>
</evidence>
<keyword evidence="2" id="KW-1185">Reference proteome</keyword>
<dbReference type="Proteomes" id="UP000325577">
    <property type="component" value="Linkage Group LG2"/>
</dbReference>
<dbReference type="Gene3D" id="2.102.10.10">
    <property type="entry name" value="Rieske [2Fe-2S] iron-sulphur domain"/>
    <property type="match status" value="1"/>
</dbReference>
<dbReference type="InterPro" id="IPR014349">
    <property type="entry name" value="Rieske_Fe-S_prot"/>
</dbReference>
<protein>
    <submittedName>
        <fullName evidence="1">Uncharacterized protein</fullName>
    </submittedName>
</protein>